<name>A0AAN8MRS0_9PEZI</name>
<dbReference type="EMBL" id="JAVHNR010000003">
    <property type="protein sequence ID" value="KAK6347404.1"/>
    <property type="molecule type" value="Genomic_DNA"/>
</dbReference>
<organism evidence="1 2">
    <name type="scientific">Orbilia javanica</name>
    <dbReference type="NCBI Taxonomy" id="47235"/>
    <lineage>
        <taxon>Eukaryota</taxon>
        <taxon>Fungi</taxon>
        <taxon>Dikarya</taxon>
        <taxon>Ascomycota</taxon>
        <taxon>Pezizomycotina</taxon>
        <taxon>Orbiliomycetes</taxon>
        <taxon>Orbiliales</taxon>
        <taxon>Orbiliaceae</taxon>
        <taxon>Orbilia</taxon>
    </lineage>
</organism>
<keyword evidence="2" id="KW-1185">Reference proteome</keyword>
<gene>
    <name evidence="1" type="ORF">TWF718_005243</name>
</gene>
<dbReference type="Proteomes" id="UP001313282">
    <property type="component" value="Unassembled WGS sequence"/>
</dbReference>
<sequence>MRTNRSIGSANAAKADPRSFEQIILQPSFPWETHRPQLGAALLDAQITTLQAAHSGYTDRVYGRDACLGAYLNSLLAL</sequence>
<accession>A0AAN8MRS0</accession>
<evidence type="ECO:0000313" key="1">
    <source>
        <dbReference type="EMBL" id="KAK6347404.1"/>
    </source>
</evidence>
<evidence type="ECO:0000313" key="2">
    <source>
        <dbReference type="Proteomes" id="UP001313282"/>
    </source>
</evidence>
<proteinExistence type="predicted"/>
<comment type="caution">
    <text evidence="1">The sequence shown here is derived from an EMBL/GenBank/DDBJ whole genome shotgun (WGS) entry which is preliminary data.</text>
</comment>
<dbReference type="AlphaFoldDB" id="A0AAN8MRS0"/>
<reference evidence="1 2" key="1">
    <citation type="submission" date="2019-10" db="EMBL/GenBank/DDBJ databases">
        <authorList>
            <person name="Palmer J.M."/>
        </authorList>
    </citation>
    <scope>NUCLEOTIDE SEQUENCE [LARGE SCALE GENOMIC DNA]</scope>
    <source>
        <strain evidence="1 2">TWF718</strain>
    </source>
</reference>
<protein>
    <submittedName>
        <fullName evidence="1">Uncharacterized protein</fullName>
    </submittedName>
</protein>